<keyword evidence="3 6" id="KW-0863">Zinc-finger</keyword>
<evidence type="ECO:0000256" key="5">
    <source>
        <dbReference type="ARBA" id="ARBA00023242"/>
    </source>
</evidence>
<dbReference type="CDD" id="cd15532">
    <property type="entry name" value="PHD2_CHD_II"/>
    <property type="match status" value="1"/>
</dbReference>
<feature type="domain" description="DDT" evidence="9">
    <location>
        <begin position="200"/>
        <end position="260"/>
    </location>
</feature>
<dbReference type="InterPro" id="IPR056618">
    <property type="entry name" value="Chromo_PTM"/>
</dbReference>
<name>A0AAN7KE38_TRANT</name>
<dbReference type="GO" id="GO:0008270">
    <property type="term" value="F:zinc ion binding"/>
    <property type="evidence" value="ECO:0007669"/>
    <property type="project" value="UniProtKB-KW"/>
</dbReference>
<evidence type="ECO:0000256" key="6">
    <source>
        <dbReference type="PROSITE-ProRule" id="PRU00146"/>
    </source>
</evidence>
<accession>A0AAN7KE38</accession>
<protein>
    <submittedName>
        <fullName evidence="10">Uncharacterized protein</fullName>
    </submittedName>
</protein>
<dbReference type="GO" id="GO:0000785">
    <property type="term" value="C:chromatin"/>
    <property type="evidence" value="ECO:0007669"/>
    <property type="project" value="UniProtKB-ARBA"/>
</dbReference>
<dbReference type="InterPro" id="IPR028942">
    <property type="entry name" value="WHIM1_dom"/>
</dbReference>
<proteinExistence type="predicted"/>
<dbReference type="Pfam" id="PF24294">
    <property type="entry name" value="Chromo_PTM"/>
    <property type="match status" value="1"/>
</dbReference>
<dbReference type="InterPro" id="IPR018501">
    <property type="entry name" value="DDT_dom"/>
</dbReference>
<dbReference type="PROSITE" id="PS50016">
    <property type="entry name" value="ZF_PHD_2"/>
    <property type="match status" value="1"/>
</dbReference>
<dbReference type="PROSITE" id="PS01359">
    <property type="entry name" value="ZF_PHD_1"/>
    <property type="match status" value="1"/>
</dbReference>
<organism evidence="10 11">
    <name type="scientific">Trapa natans</name>
    <name type="common">Water chestnut</name>
    <dbReference type="NCBI Taxonomy" id="22666"/>
    <lineage>
        <taxon>Eukaryota</taxon>
        <taxon>Viridiplantae</taxon>
        <taxon>Streptophyta</taxon>
        <taxon>Embryophyta</taxon>
        <taxon>Tracheophyta</taxon>
        <taxon>Spermatophyta</taxon>
        <taxon>Magnoliopsida</taxon>
        <taxon>eudicotyledons</taxon>
        <taxon>Gunneridae</taxon>
        <taxon>Pentapetalae</taxon>
        <taxon>rosids</taxon>
        <taxon>malvids</taxon>
        <taxon>Myrtales</taxon>
        <taxon>Lythraceae</taxon>
        <taxon>Trapa</taxon>
    </lineage>
</organism>
<dbReference type="PROSITE" id="PS50827">
    <property type="entry name" value="DDT"/>
    <property type="match status" value="1"/>
</dbReference>
<evidence type="ECO:0000256" key="4">
    <source>
        <dbReference type="ARBA" id="ARBA00022833"/>
    </source>
</evidence>
<dbReference type="InterPro" id="IPR011011">
    <property type="entry name" value="Znf_FYVE_PHD"/>
</dbReference>
<feature type="compositionally biased region" description="Basic residues" evidence="7">
    <location>
        <begin position="1"/>
        <end position="15"/>
    </location>
</feature>
<dbReference type="CDD" id="cd15489">
    <property type="entry name" value="PHD_SF"/>
    <property type="match status" value="1"/>
</dbReference>
<dbReference type="Pfam" id="PF00628">
    <property type="entry name" value="PHD"/>
    <property type="match status" value="1"/>
</dbReference>
<dbReference type="InterPro" id="IPR001965">
    <property type="entry name" value="Znf_PHD"/>
</dbReference>
<evidence type="ECO:0000256" key="2">
    <source>
        <dbReference type="ARBA" id="ARBA00022723"/>
    </source>
</evidence>
<feature type="domain" description="PHD-type" evidence="8">
    <location>
        <begin position="422"/>
        <end position="469"/>
    </location>
</feature>
<dbReference type="SMART" id="SM00249">
    <property type="entry name" value="PHD"/>
    <property type="match status" value="4"/>
</dbReference>
<comment type="subcellular location">
    <subcellularLocation>
        <location evidence="1">Nucleus</location>
    </subcellularLocation>
</comment>
<keyword evidence="5" id="KW-0539">Nucleus</keyword>
<dbReference type="PANTHER" id="PTHR46508">
    <property type="entry name" value="PHD FINGER FAMILY PROTEIN"/>
    <property type="match status" value="1"/>
</dbReference>
<dbReference type="InterPro" id="IPR013083">
    <property type="entry name" value="Znf_RING/FYVE/PHD"/>
</dbReference>
<keyword evidence="4" id="KW-0862">Zinc</keyword>
<keyword evidence="2" id="KW-0479">Metal-binding</keyword>
<dbReference type="Pfam" id="PF02791">
    <property type="entry name" value="DDT"/>
    <property type="match status" value="1"/>
</dbReference>
<dbReference type="SUPFAM" id="SSF57903">
    <property type="entry name" value="FYVE/PHD zinc finger"/>
    <property type="match status" value="2"/>
</dbReference>
<evidence type="ECO:0000259" key="9">
    <source>
        <dbReference type="PROSITE" id="PS50827"/>
    </source>
</evidence>
<dbReference type="SMART" id="SM00571">
    <property type="entry name" value="DDT"/>
    <property type="match status" value="1"/>
</dbReference>
<evidence type="ECO:0000256" key="7">
    <source>
        <dbReference type="SAM" id="MobiDB-lite"/>
    </source>
</evidence>
<dbReference type="InterPro" id="IPR047365">
    <property type="entry name" value="Tudor_AtPTM-like"/>
</dbReference>
<evidence type="ECO:0000256" key="3">
    <source>
        <dbReference type="ARBA" id="ARBA00022771"/>
    </source>
</evidence>
<evidence type="ECO:0000256" key="1">
    <source>
        <dbReference type="ARBA" id="ARBA00004123"/>
    </source>
</evidence>
<evidence type="ECO:0000313" key="11">
    <source>
        <dbReference type="Proteomes" id="UP001346149"/>
    </source>
</evidence>
<feature type="region of interest" description="Disordered" evidence="7">
    <location>
        <begin position="1"/>
        <end position="22"/>
    </location>
</feature>
<dbReference type="PANTHER" id="PTHR46508:SF1">
    <property type="entry name" value="PHD FINGER FAMILY PROTEIN"/>
    <property type="match status" value="1"/>
</dbReference>
<dbReference type="Gene3D" id="3.30.40.10">
    <property type="entry name" value="Zinc/RING finger domain, C3HC4 (zinc finger)"/>
    <property type="match status" value="2"/>
</dbReference>
<dbReference type="InterPro" id="IPR019787">
    <property type="entry name" value="Znf_PHD-finger"/>
</dbReference>
<sequence length="1654" mass="185214">MELTLPKKRGRPRKRPLPEVENDGDEKLILDFKKQERSRRPVALVGRYVLKEFSGNGTFLGKIVYYDTGMYRVEYEDGDYEDLESRELRNIMIDEIDFTDEQSRRRKKLDKRISSKRVKTVDVSHKNEVDKLGTSSRIELGDVFTAEDDRNVGDGDDDCNLSSNSDECEQVGTLSLDAESISIPPALQLPQSSGSIGIPEDYVSHLLSVYGILRSFSITLFLYPFGLDDFVGAVNCNAPNTLLDAIHVALMLVLKRHLESLFTEGSELASKCLRCIDWSLLDNFTWPVYVLHYLTNMGYAKGPEWRWLFDGVLEKDYYSLPAGRKLLVLQILSDEVLDSKELRAEIDTREESEVGIDPDGVDSNLADDWPRRFHTHYSRTSTCYSRQVMELSTNHHDMKPPSNSASKSITFDETAVNDDGNGDECRLCGMDGTLLCCDGCPSAYHSRCIGLVKTYIPEGTWHCPECTVSKLGPTITPGTSLVGGEIFGVDPYGQLFLGTCNHLLVLKTSSYEKDCYRYYNQRDIVTVLQALNSSMQITALYLEICKAIIQYWDIPDSVFPFQQIKEACENEANEREAKQQHAKPLVSSTEEIQKNFDVVDTQNVSNSEVNSADAATTPSGQNMTKQSQRIEISVLGQPCVNELQNECSFANVDLAKWVTGAADLSSISNNQHCNSSTFNHSISNPSNSMLTMKLSSSAVYQHMGLGVCDRKLVGDCLYFGFLFKPQAYMNHYMHAYFAASAAANLATLSAEEGQVADVAPRNPKKASSIISQQMKAFSSSSSRFFWPNSEKKFWEVPRERCGWCYCCQGPLSSRRGCLLNSAATMATKNAVKILSGLSPIRSGEGNLPGMATYILLIEESFHGLIGGPFLSENFRREWRKMLMEASSCIMLKTLLLKLEKDIYPVAFSGDWFKLVDDCLAEYSVTQGAACTNGTIQKRGPGRRSKKQSLVSEATEDECLEKSFCWWRGGKLSKILLAKAVLPCSMIKGAARQAGLRKIVGAYYADGFEAPRRSRQSQWRAAVEMSKNASQLALQVRYLDFHLRWNDLIRPELNLPDGKGPELEGSAFRNATVCDKKIYKNKIAYGVDFGMQKHLPSRVMKTIIDVEPGGGGNEKHWFYEAHIPLYLIKDYEERLSLSSSAEVPLNFLVKMRRMRFKAARMDIFSYLVYRRENVEKITCSSCRQDVLIRNVVRCSACQGYCHDGCVIFSKSSIGGQIDSSITCKRCHHAKSFVKKDTTESPTSPLLLQVRDQLKIKMVSEVPKIKISIPPSAPVKSKEEPRNSSSAAKTRNTSWGVIWNKKSIDDIGPDFRKKHILLRGNADMDSPGPVCKLCEKPYNPNLMYIRCPSCSKWYHADALEVNESRISEVIGFKCCKCRRIKSPDCPYANKIKNRVSKNHPSNLKQETGVLLDCDSGDMPESRGWEPTTPLISSEELSTQEVDPFLQFAASRVENIKDENLELDVNWVTASGPQKLPVRRHLKREPMGSSGISGGGFPQLNPPTTLEMDVPMTMDSGKSPSLAAWDISVNEDSLVFDDEGLNYEDMEFEPQTYFSFTELLGPDGDEQLDSDNMPGKWENWDAAVAQDGMCVSGDEVEYSISLDTFNDVSCQVCSCTDPAPSLNCEVCGLCIHSECSPWDESNFGGTSWRCGNCREWC</sequence>
<dbReference type="Pfam" id="PF21743">
    <property type="entry name" value="PTM_DIR17_Tudor"/>
    <property type="match status" value="1"/>
</dbReference>
<reference evidence="10 11" key="1">
    <citation type="journal article" date="2023" name="Hortic Res">
        <title>Pangenome of water caltrop reveals structural variations and asymmetric subgenome divergence after allopolyploidization.</title>
        <authorList>
            <person name="Zhang X."/>
            <person name="Chen Y."/>
            <person name="Wang L."/>
            <person name="Yuan Y."/>
            <person name="Fang M."/>
            <person name="Shi L."/>
            <person name="Lu R."/>
            <person name="Comes H.P."/>
            <person name="Ma Y."/>
            <person name="Chen Y."/>
            <person name="Huang G."/>
            <person name="Zhou Y."/>
            <person name="Zheng Z."/>
            <person name="Qiu Y."/>
        </authorList>
    </citation>
    <scope>NUCLEOTIDE SEQUENCE [LARGE SCALE GENOMIC DNA]</scope>
    <source>
        <strain evidence="10">F231</strain>
    </source>
</reference>
<dbReference type="Proteomes" id="UP001346149">
    <property type="component" value="Unassembled WGS sequence"/>
</dbReference>
<dbReference type="CDD" id="cd20401">
    <property type="entry name" value="Tudor_AtPTM-like"/>
    <property type="match status" value="1"/>
</dbReference>
<gene>
    <name evidence="10" type="ORF">SAY86_009162</name>
</gene>
<evidence type="ECO:0000313" key="10">
    <source>
        <dbReference type="EMBL" id="KAK4763394.1"/>
    </source>
</evidence>
<comment type="caution">
    <text evidence="10">The sequence shown here is derived from an EMBL/GenBank/DDBJ whole genome shotgun (WGS) entry which is preliminary data.</text>
</comment>
<dbReference type="Pfam" id="PF15612">
    <property type="entry name" value="WHIM1"/>
    <property type="match status" value="1"/>
</dbReference>
<dbReference type="GO" id="GO:0005634">
    <property type="term" value="C:nucleus"/>
    <property type="evidence" value="ECO:0007669"/>
    <property type="project" value="UniProtKB-SubCell"/>
</dbReference>
<keyword evidence="11" id="KW-1185">Reference proteome</keyword>
<evidence type="ECO:0000259" key="8">
    <source>
        <dbReference type="PROSITE" id="PS50016"/>
    </source>
</evidence>
<dbReference type="InterPro" id="IPR019786">
    <property type="entry name" value="Zinc_finger_PHD-type_CS"/>
</dbReference>
<dbReference type="EMBL" id="JAXQNO010000024">
    <property type="protein sequence ID" value="KAK4763394.1"/>
    <property type="molecule type" value="Genomic_DNA"/>
</dbReference>